<dbReference type="Pfam" id="PF07690">
    <property type="entry name" value="MFS_1"/>
    <property type="match status" value="1"/>
</dbReference>
<dbReference type="InterPro" id="IPR011701">
    <property type="entry name" value="MFS"/>
</dbReference>
<proteinExistence type="inferred from homology"/>
<dbReference type="PROSITE" id="PS50850">
    <property type="entry name" value="MFS"/>
    <property type="match status" value="1"/>
</dbReference>
<feature type="transmembrane region" description="Helical" evidence="9">
    <location>
        <begin position="327"/>
        <end position="348"/>
    </location>
</feature>
<keyword evidence="7 9" id="KW-0472">Membrane</keyword>
<evidence type="ECO:0000256" key="6">
    <source>
        <dbReference type="ARBA" id="ARBA00022989"/>
    </source>
</evidence>
<evidence type="ECO:0000256" key="1">
    <source>
        <dbReference type="ARBA" id="ARBA00004141"/>
    </source>
</evidence>
<evidence type="ECO:0000256" key="5">
    <source>
        <dbReference type="ARBA" id="ARBA00022692"/>
    </source>
</evidence>
<evidence type="ECO:0000256" key="4">
    <source>
        <dbReference type="ARBA" id="ARBA00022597"/>
    </source>
</evidence>
<dbReference type="SUPFAM" id="SSF103473">
    <property type="entry name" value="MFS general substrate transporter"/>
    <property type="match status" value="1"/>
</dbReference>
<evidence type="ECO:0000256" key="9">
    <source>
        <dbReference type="SAM" id="Phobius"/>
    </source>
</evidence>
<keyword evidence="4" id="KW-0762">Sugar transport</keyword>
<keyword evidence="5 9" id="KW-0812">Transmembrane</keyword>
<dbReference type="PANTHER" id="PTHR43184">
    <property type="entry name" value="MAJOR FACILITATOR SUPERFAMILY TRANSPORTER 16, ISOFORM B"/>
    <property type="match status" value="1"/>
</dbReference>
<keyword evidence="3" id="KW-0813">Transport</keyword>
<comment type="subcellular location">
    <subcellularLocation>
        <location evidence="1">Membrane</location>
        <topology evidence="1">Multi-pass membrane protein</topology>
    </subcellularLocation>
</comment>
<organism evidence="11">
    <name type="scientific">Chromera velia CCMP2878</name>
    <dbReference type="NCBI Taxonomy" id="1169474"/>
    <lineage>
        <taxon>Eukaryota</taxon>
        <taxon>Sar</taxon>
        <taxon>Alveolata</taxon>
        <taxon>Colpodellida</taxon>
        <taxon>Chromeraceae</taxon>
        <taxon>Chromera</taxon>
    </lineage>
</organism>
<comment type="similarity">
    <text evidence="2">Belongs to the major facilitator superfamily. Organophosphate:Pi antiporter (OPA) (TC 2.A.1.4) family.</text>
</comment>
<dbReference type="PIRSF" id="PIRSF002808">
    <property type="entry name" value="Hexose_phosphate_transp"/>
    <property type="match status" value="1"/>
</dbReference>
<feature type="transmembrane region" description="Helical" evidence="9">
    <location>
        <begin position="7"/>
        <end position="26"/>
    </location>
</feature>
<feature type="region of interest" description="Disordered" evidence="8">
    <location>
        <begin position="424"/>
        <end position="452"/>
    </location>
</feature>
<keyword evidence="6 9" id="KW-1133">Transmembrane helix</keyword>
<feature type="transmembrane region" description="Helical" evidence="9">
    <location>
        <begin position="399"/>
        <end position="418"/>
    </location>
</feature>
<dbReference type="GO" id="GO:0022857">
    <property type="term" value="F:transmembrane transporter activity"/>
    <property type="evidence" value="ECO:0007669"/>
    <property type="project" value="InterPro"/>
</dbReference>
<gene>
    <name evidence="11" type="ORF">Cvel_2634</name>
</gene>
<reference evidence="11" key="1">
    <citation type="submission" date="2014-11" db="EMBL/GenBank/DDBJ databases">
        <authorList>
            <person name="Otto D Thomas"/>
            <person name="Naeem Raeece"/>
        </authorList>
    </citation>
    <scope>NUCLEOTIDE SEQUENCE</scope>
</reference>
<feature type="domain" description="Major facilitator superfamily (MFS) profile" evidence="10">
    <location>
        <begin position="1"/>
        <end position="415"/>
    </location>
</feature>
<feature type="transmembrane region" description="Helical" evidence="9">
    <location>
        <begin position="263"/>
        <end position="288"/>
    </location>
</feature>
<feature type="transmembrane region" description="Helical" evidence="9">
    <location>
        <begin position="79"/>
        <end position="108"/>
    </location>
</feature>
<dbReference type="InterPro" id="IPR020846">
    <property type="entry name" value="MFS_dom"/>
</dbReference>
<dbReference type="AlphaFoldDB" id="A0A0G4F1F7"/>
<feature type="transmembrane region" description="Helical" evidence="9">
    <location>
        <begin position="360"/>
        <end position="387"/>
    </location>
</feature>
<evidence type="ECO:0000313" key="11">
    <source>
        <dbReference type="EMBL" id="CEM05558.1"/>
    </source>
</evidence>
<dbReference type="InterPro" id="IPR000849">
    <property type="entry name" value="Sugar_P_transporter"/>
</dbReference>
<sequence length="452" mass="47959">MAPQKSMYRWVVFALTYVTYASIYFTRKPFSVVKAAMETDLRISKQSLGAVDTGFLSAYAVGQFLIGPIGDRFGARPTLVLSFLGSAVTTLFFGMSANLTFLVALWSLNGLTQAGCFPMMVKALNPWFDASERGSVMGLWTTCQQVGGAGSTAIAAFLLSRFGWRSAFFWPAVWVLACSVALLLGLPDAGPSTGGEEAAKKGGGVGETKKKEKEKAAPASFGETLKIPGLMALGFGYFCVKLVRYTLMFWLPYYLSKVLEYDAATAGLMSTLFDIGGALGSVVCGIVADRLFDGKKIIVVAPMCALTGILSAMYGPASRGGVHLNMGVMFLVGFMVAGPDSVLGGAATTDVCERNKMNQAVGTACGLVNGMGSLGAILQGFLTAWIADVYGWTGLFQSLAALGFIAVTVLAPLALEDFKSVFGKGKRRRKGPDSRSTGEPRRSNRLKAQKGE</sequence>
<dbReference type="PANTHER" id="PTHR43184:SF12">
    <property type="entry name" value="SUGAR PHOSPHATE EXCHANGER 3"/>
    <property type="match status" value="1"/>
</dbReference>
<evidence type="ECO:0000256" key="8">
    <source>
        <dbReference type="SAM" id="MobiDB-lite"/>
    </source>
</evidence>
<accession>A0A0G4F1F7</accession>
<name>A0A0G4F1F7_9ALVE</name>
<feature type="compositionally biased region" description="Basic and acidic residues" evidence="8">
    <location>
        <begin position="431"/>
        <end position="442"/>
    </location>
</feature>
<dbReference type="PhylomeDB" id="A0A0G4F1F7"/>
<evidence type="ECO:0000259" key="10">
    <source>
        <dbReference type="PROSITE" id="PS50850"/>
    </source>
</evidence>
<feature type="transmembrane region" description="Helical" evidence="9">
    <location>
        <begin position="230"/>
        <end position="251"/>
    </location>
</feature>
<protein>
    <recommendedName>
        <fullName evidence="10">Major facilitator superfamily (MFS) profile domain-containing protein</fullName>
    </recommendedName>
</protein>
<evidence type="ECO:0000256" key="3">
    <source>
        <dbReference type="ARBA" id="ARBA00022448"/>
    </source>
</evidence>
<feature type="transmembrane region" description="Helical" evidence="9">
    <location>
        <begin position="46"/>
        <end position="67"/>
    </location>
</feature>
<dbReference type="InterPro" id="IPR036259">
    <property type="entry name" value="MFS_trans_sf"/>
</dbReference>
<dbReference type="VEuPathDB" id="CryptoDB:Cvel_2634"/>
<feature type="transmembrane region" description="Helical" evidence="9">
    <location>
        <begin position="167"/>
        <end position="186"/>
    </location>
</feature>
<feature type="compositionally biased region" description="Basic residues" evidence="8">
    <location>
        <begin position="443"/>
        <end position="452"/>
    </location>
</feature>
<dbReference type="EMBL" id="CDMZ01000055">
    <property type="protein sequence ID" value="CEM05558.1"/>
    <property type="molecule type" value="Genomic_DNA"/>
</dbReference>
<evidence type="ECO:0000256" key="7">
    <source>
        <dbReference type="ARBA" id="ARBA00023136"/>
    </source>
</evidence>
<dbReference type="GO" id="GO:0005789">
    <property type="term" value="C:endoplasmic reticulum membrane"/>
    <property type="evidence" value="ECO:0007669"/>
    <property type="project" value="TreeGrafter"/>
</dbReference>
<feature type="transmembrane region" description="Helical" evidence="9">
    <location>
        <begin position="297"/>
        <end position="315"/>
    </location>
</feature>
<dbReference type="Gene3D" id="1.20.1250.20">
    <property type="entry name" value="MFS general substrate transporter like domains"/>
    <property type="match status" value="2"/>
</dbReference>
<evidence type="ECO:0000256" key="2">
    <source>
        <dbReference type="ARBA" id="ARBA00009598"/>
    </source>
</evidence>